<evidence type="ECO:0000256" key="5">
    <source>
        <dbReference type="ARBA" id="ARBA00023121"/>
    </source>
</evidence>
<feature type="compositionally biased region" description="Basic residues" evidence="7">
    <location>
        <begin position="849"/>
        <end position="859"/>
    </location>
</feature>
<feature type="compositionally biased region" description="Basic and acidic residues" evidence="7">
    <location>
        <begin position="946"/>
        <end position="959"/>
    </location>
</feature>
<dbReference type="Proteomes" id="UP000324897">
    <property type="component" value="Unassembled WGS sequence"/>
</dbReference>
<evidence type="ECO:0000313" key="9">
    <source>
        <dbReference type="Proteomes" id="UP000324897"/>
    </source>
</evidence>
<feature type="compositionally biased region" description="Basic and acidic residues" evidence="7">
    <location>
        <begin position="813"/>
        <end position="824"/>
    </location>
</feature>
<keyword evidence="6" id="KW-0472">Membrane</keyword>
<feature type="compositionally biased region" description="Basic and acidic residues" evidence="7">
    <location>
        <begin position="1116"/>
        <end position="1125"/>
    </location>
</feature>
<keyword evidence="9" id="KW-1185">Reference proteome</keyword>
<evidence type="ECO:0000256" key="1">
    <source>
        <dbReference type="ARBA" id="ARBA00004469"/>
    </source>
</evidence>
<feature type="region of interest" description="Disordered" evidence="7">
    <location>
        <begin position="635"/>
        <end position="784"/>
    </location>
</feature>
<dbReference type="PANTHER" id="PTHR20939:SF11">
    <property type="entry name" value="LD12265P"/>
    <property type="match status" value="1"/>
</dbReference>
<feature type="region of interest" description="Disordered" evidence="7">
    <location>
        <begin position="238"/>
        <end position="269"/>
    </location>
</feature>
<dbReference type="GO" id="GO:1901981">
    <property type="term" value="F:phosphatidylinositol phosphate binding"/>
    <property type="evidence" value="ECO:0007669"/>
    <property type="project" value="TreeGrafter"/>
</dbReference>
<feature type="region of interest" description="Disordered" evidence="7">
    <location>
        <begin position="368"/>
        <end position="388"/>
    </location>
</feature>
<feature type="region of interest" description="Disordered" evidence="7">
    <location>
        <begin position="462"/>
        <end position="501"/>
    </location>
</feature>
<name>A0A5J9W4Y5_9POAL</name>
<feature type="region of interest" description="Disordered" evidence="7">
    <location>
        <begin position="109"/>
        <end position="134"/>
    </location>
</feature>
<comment type="caution">
    <text evidence="8">The sequence shown here is derived from an EMBL/GenBank/DDBJ whole genome shotgun (WGS) entry which is preliminary data.</text>
</comment>
<feature type="compositionally biased region" description="Basic and acidic residues" evidence="7">
    <location>
        <begin position="1005"/>
        <end position="1017"/>
    </location>
</feature>
<dbReference type="Gramene" id="TVU42997">
    <property type="protein sequence ID" value="TVU42997"/>
    <property type="gene ID" value="EJB05_09426"/>
</dbReference>
<dbReference type="GO" id="GO:0015031">
    <property type="term" value="P:protein transport"/>
    <property type="evidence" value="ECO:0007669"/>
    <property type="project" value="UniProtKB-KW"/>
</dbReference>
<evidence type="ECO:0000256" key="6">
    <source>
        <dbReference type="ARBA" id="ARBA00023136"/>
    </source>
</evidence>
<evidence type="ECO:0000256" key="7">
    <source>
        <dbReference type="SAM" id="MobiDB-lite"/>
    </source>
</evidence>
<dbReference type="OrthoDB" id="758862at2759"/>
<feature type="region of interest" description="Disordered" evidence="7">
    <location>
        <begin position="941"/>
        <end position="1018"/>
    </location>
</feature>
<feature type="compositionally biased region" description="Basic and acidic residues" evidence="7">
    <location>
        <begin position="713"/>
        <end position="752"/>
    </location>
</feature>
<feature type="compositionally biased region" description="Basic and acidic residues" evidence="7">
    <location>
        <begin position="1099"/>
        <end position="1108"/>
    </location>
</feature>
<dbReference type="GO" id="GO:0031901">
    <property type="term" value="C:early endosome membrane"/>
    <property type="evidence" value="ECO:0007669"/>
    <property type="project" value="UniProtKB-SubCell"/>
</dbReference>
<comment type="subcellular location">
    <subcellularLocation>
        <location evidence="1">Early endosome membrane</location>
        <topology evidence="1">Peripheral membrane protein</topology>
        <orientation evidence="1">Cytoplasmic side</orientation>
    </subcellularLocation>
</comment>
<feature type="compositionally biased region" description="Low complexity" evidence="7">
    <location>
        <begin position="244"/>
        <end position="259"/>
    </location>
</feature>
<feature type="compositionally biased region" description="Polar residues" evidence="7">
    <location>
        <begin position="645"/>
        <end position="662"/>
    </location>
</feature>
<keyword evidence="5" id="KW-0446">Lipid-binding</keyword>
<proteinExistence type="predicted"/>
<accession>A0A5J9W4Y5</accession>
<evidence type="ECO:0000256" key="4">
    <source>
        <dbReference type="ARBA" id="ARBA00022927"/>
    </source>
</evidence>
<dbReference type="InterPro" id="IPR039937">
    <property type="entry name" value="SNX20/SNX21"/>
</dbReference>
<dbReference type="EMBL" id="RWGY01000005">
    <property type="protein sequence ID" value="TVU42997.1"/>
    <property type="molecule type" value="Genomic_DNA"/>
</dbReference>
<keyword evidence="2" id="KW-0813">Transport</keyword>
<dbReference type="AlphaFoldDB" id="A0A5J9W4Y5"/>
<keyword evidence="3" id="KW-0967">Endosome</keyword>
<sequence>MSIAKKEEICSNRLVPRLGEPAVGVPIKKRPVSLSDNSVASGIPISMMPLSTAQEMSVPAAGAGFGKERFISFVRSDANMVTKGKGITNSQIQDHANRPFTTLSMATSNRVPLNGSTEGPSPESAAPANESQQQKLLSFDLQLPSYQSGGSTVKEEKTEQGFFGFSSTQHPKNVQTVSEANALSSISFGKLPNLDLNVSLDPADSLESLPTIHEKRTGLYQGTIQHQKEQMPVAAPVSTISGGLNQSTNSTLNLSNSSKLSRKSGPGDVTLDLQLKPPARPELGVNWKGLAPAPELSLSLFGKSTTEPKDLSAPNLLFSLEPAGNTKKISEDVAMPGLAKSPVEKIVKPVPPASPVVSGSSNVVPKSLVKKEPEEASQQQSLNRMEKEPMLQQQSVGLVRSSPASKTGFDLNSDIFPNNSIHDALDVVTDSVPTPAETLPDIDRTETLPAVPEVQKYVKCEETGSATPNPAEATANGHSVPSAGAKPSPLEGDSPGPAAGLCESVHQQSISISEPSCSNAFYKPPATHLHSHNVMREEMGTCSNPVAQQLVVNSRDGAVVDGMSQGSAEMDCSDDDGATISQLPTTDKPRVEPSGSGLTTKDGANAKILCTELQKEHDSDTPQNHSSLAKIVNEESKDKPLLNADNDSTQNVKTTACSSSTDPPKPSALQIPTSVKMESTRESPGPSDRFEKTRSPELKSVRSPDGKQASSCSKDHAKIAAVKMEHQTESEDITKQSDLHSRDSVLGEDSDKASSSQANSECGKVKSASEMSEYDKPKPDFCRTSSLQNERAGQFVGYPFVNRNERWERFMESEREKKKGDYHGGRPASEMINQRRTDHRYGGRGGGSHGHHPRNFRGPRRSDQSEIAFADEHINGRRRPFEDDLGHSQRVPHRRRGCLMREMDIDGFSGREIPGPRLAARGQIGDLPDDMIEDRFFGPHSHQHHAPGDHGFVRRERSHSPAQRRGAPVHFHRGRSPEAMHRSPSLGRTERPYLHHRRHTRRHGSPLDRVGHDERGMQRNTRRCGIIGSHQALEEDAFEPPLHPAHLAEFHAEEELVHRRRYGERRAYLRSLEEAQVGNEEDMISYHSEDGDMEFAEGDGPRELDGCFRNRFGHRARGEQEDSYRQHRGPPNGSRPKRRRY</sequence>
<feature type="compositionally biased region" description="Basic and acidic residues" evidence="7">
    <location>
        <begin position="688"/>
        <end position="705"/>
    </location>
</feature>
<organism evidence="8 9">
    <name type="scientific">Eragrostis curvula</name>
    <name type="common">weeping love grass</name>
    <dbReference type="NCBI Taxonomy" id="38414"/>
    <lineage>
        <taxon>Eukaryota</taxon>
        <taxon>Viridiplantae</taxon>
        <taxon>Streptophyta</taxon>
        <taxon>Embryophyta</taxon>
        <taxon>Tracheophyta</taxon>
        <taxon>Spermatophyta</taxon>
        <taxon>Magnoliopsida</taxon>
        <taxon>Liliopsida</taxon>
        <taxon>Poales</taxon>
        <taxon>Poaceae</taxon>
        <taxon>PACMAD clade</taxon>
        <taxon>Chloridoideae</taxon>
        <taxon>Eragrostideae</taxon>
        <taxon>Eragrostidinae</taxon>
        <taxon>Eragrostis</taxon>
    </lineage>
</organism>
<feature type="region of interest" description="Disordered" evidence="7">
    <location>
        <begin position="813"/>
        <end position="863"/>
    </location>
</feature>
<feature type="region of interest" description="Disordered" evidence="7">
    <location>
        <begin position="1094"/>
        <end position="1141"/>
    </location>
</feature>
<evidence type="ECO:0000256" key="3">
    <source>
        <dbReference type="ARBA" id="ARBA00022753"/>
    </source>
</evidence>
<evidence type="ECO:0000313" key="8">
    <source>
        <dbReference type="EMBL" id="TVU42997.1"/>
    </source>
</evidence>
<keyword evidence="4" id="KW-0653">Protein transport</keyword>
<gene>
    <name evidence="8" type="ORF">EJB05_09426</name>
</gene>
<feature type="compositionally biased region" description="Basic residues" evidence="7">
    <location>
        <begin position="994"/>
        <end position="1004"/>
    </location>
</feature>
<feature type="compositionally biased region" description="Polar residues" evidence="7">
    <location>
        <begin position="109"/>
        <end position="119"/>
    </location>
</feature>
<evidence type="ECO:0000256" key="2">
    <source>
        <dbReference type="ARBA" id="ARBA00022448"/>
    </source>
</evidence>
<protein>
    <submittedName>
        <fullName evidence="8">Uncharacterized protein</fullName>
    </submittedName>
</protein>
<reference evidence="8 9" key="1">
    <citation type="journal article" date="2019" name="Sci. Rep.">
        <title>A high-quality genome of Eragrostis curvula grass provides insights into Poaceae evolution and supports new strategies to enhance forage quality.</title>
        <authorList>
            <person name="Carballo J."/>
            <person name="Santos B.A.C.M."/>
            <person name="Zappacosta D."/>
            <person name="Garbus I."/>
            <person name="Selva J.P."/>
            <person name="Gallo C.A."/>
            <person name="Diaz A."/>
            <person name="Albertini E."/>
            <person name="Caccamo M."/>
            <person name="Echenique V."/>
        </authorList>
    </citation>
    <scope>NUCLEOTIDE SEQUENCE [LARGE SCALE GENOMIC DNA]</scope>
    <source>
        <strain evidence="9">cv. Victoria</strain>
        <tissue evidence="8">Leaf</tissue>
    </source>
</reference>
<feature type="region of interest" description="Disordered" evidence="7">
    <location>
        <begin position="567"/>
        <end position="603"/>
    </location>
</feature>
<dbReference type="PANTHER" id="PTHR20939">
    <property type="entry name" value="SORTING NEXIN 20, 21"/>
    <property type="match status" value="1"/>
</dbReference>